<keyword evidence="1" id="KW-0472">Membrane</keyword>
<reference evidence="3" key="1">
    <citation type="submission" date="2018-02" db="EMBL/GenBank/DDBJ databases">
        <authorList>
            <person name="Cohen D.B."/>
            <person name="Kent A.D."/>
        </authorList>
    </citation>
    <scope>NUCLEOTIDE SEQUENCE</scope>
</reference>
<proteinExistence type="predicted"/>
<gene>
    <name evidence="3" type="ORF">FSB_LOCUS37010</name>
    <name evidence="2" type="ORF">FSB_LOCUS9833</name>
</gene>
<keyword evidence="1" id="KW-1133">Transmembrane helix</keyword>
<dbReference type="EMBL" id="OIVN01000549">
    <property type="protein sequence ID" value="SPC81951.1"/>
    <property type="molecule type" value="Genomic_DNA"/>
</dbReference>
<protein>
    <submittedName>
        <fullName evidence="3">Uncharacterized protein</fullName>
    </submittedName>
</protein>
<name>A0A2N9HB59_FAGSY</name>
<keyword evidence="1" id="KW-0812">Transmembrane</keyword>
<sequence length="113" mass="13501">MKEWGKTSPINSQGLYKAEVHSHYVLSYRDHLVKKEFIKTRGPDVKNLDDGRHPSVFHLVNSGVLVTRNLLDRQVFETILWFFYFVQVLLHMLFLRFKFAIDLAGYCRHREKY</sequence>
<evidence type="ECO:0000256" key="1">
    <source>
        <dbReference type="SAM" id="Phobius"/>
    </source>
</evidence>
<dbReference type="EMBL" id="OIVN01003147">
    <property type="protein sequence ID" value="SPD09128.1"/>
    <property type="molecule type" value="Genomic_DNA"/>
</dbReference>
<evidence type="ECO:0000313" key="3">
    <source>
        <dbReference type="EMBL" id="SPD09128.1"/>
    </source>
</evidence>
<evidence type="ECO:0000313" key="2">
    <source>
        <dbReference type="EMBL" id="SPC81951.1"/>
    </source>
</evidence>
<feature type="transmembrane region" description="Helical" evidence="1">
    <location>
        <begin position="78"/>
        <end position="95"/>
    </location>
</feature>
<organism evidence="3">
    <name type="scientific">Fagus sylvatica</name>
    <name type="common">Beechnut</name>
    <dbReference type="NCBI Taxonomy" id="28930"/>
    <lineage>
        <taxon>Eukaryota</taxon>
        <taxon>Viridiplantae</taxon>
        <taxon>Streptophyta</taxon>
        <taxon>Embryophyta</taxon>
        <taxon>Tracheophyta</taxon>
        <taxon>Spermatophyta</taxon>
        <taxon>Magnoliopsida</taxon>
        <taxon>eudicotyledons</taxon>
        <taxon>Gunneridae</taxon>
        <taxon>Pentapetalae</taxon>
        <taxon>rosids</taxon>
        <taxon>fabids</taxon>
        <taxon>Fagales</taxon>
        <taxon>Fagaceae</taxon>
        <taxon>Fagus</taxon>
    </lineage>
</organism>
<accession>A0A2N9HB59</accession>
<dbReference type="AlphaFoldDB" id="A0A2N9HB59"/>